<protein>
    <submittedName>
        <fullName evidence="1">Uncharacterized protein</fullName>
    </submittedName>
</protein>
<proteinExistence type="predicted"/>
<accession>A0A9I9E886</accession>
<name>A0A9I9E886_CUCME</name>
<dbReference type="AlphaFoldDB" id="A0A9I9E886"/>
<dbReference type="EnsemblPlants" id="MELO3C030165.2.1">
    <property type="protein sequence ID" value="MELO3C030165.2.1"/>
    <property type="gene ID" value="MELO3C030165.2"/>
</dbReference>
<evidence type="ECO:0000313" key="1">
    <source>
        <dbReference type="EnsemblPlants" id="MELO3C030165.2.1"/>
    </source>
</evidence>
<organism evidence="1">
    <name type="scientific">Cucumis melo</name>
    <name type="common">Muskmelon</name>
    <dbReference type="NCBI Taxonomy" id="3656"/>
    <lineage>
        <taxon>Eukaryota</taxon>
        <taxon>Viridiplantae</taxon>
        <taxon>Streptophyta</taxon>
        <taxon>Embryophyta</taxon>
        <taxon>Tracheophyta</taxon>
        <taxon>Spermatophyta</taxon>
        <taxon>Magnoliopsida</taxon>
        <taxon>eudicotyledons</taxon>
        <taxon>Gunneridae</taxon>
        <taxon>Pentapetalae</taxon>
        <taxon>rosids</taxon>
        <taxon>fabids</taxon>
        <taxon>Cucurbitales</taxon>
        <taxon>Cucurbitaceae</taxon>
        <taxon>Benincaseae</taxon>
        <taxon>Cucumis</taxon>
    </lineage>
</organism>
<reference evidence="1" key="1">
    <citation type="submission" date="2023-03" db="UniProtKB">
        <authorList>
            <consortium name="EnsemblPlants"/>
        </authorList>
    </citation>
    <scope>IDENTIFICATION</scope>
</reference>
<dbReference type="Gramene" id="MELO3C030165.2.1">
    <property type="protein sequence ID" value="MELO3C030165.2.1"/>
    <property type="gene ID" value="MELO3C030165.2"/>
</dbReference>
<sequence>MQVAARRLHCKLSRASLLSQAEPRALDSCAKPSRAVRTLLLGKHTCLAVRTRQVNLQVEDELRDTCNLFKQSRHSCTWRTFTRVVSQTHTISQGLLKGSPHPR</sequence>